<organism evidence="2">
    <name type="scientific">Emiliania huxleyi</name>
    <name type="common">Coccolithophore</name>
    <name type="synonym">Pontosphaera huxleyi</name>
    <dbReference type="NCBI Taxonomy" id="2903"/>
    <lineage>
        <taxon>Eukaryota</taxon>
        <taxon>Haptista</taxon>
        <taxon>Haptophyta</taxon>
        <taxon>Prymnesiophyceae</taxon>
        <taxon>Isochrysidales</taxon>
        <taxon>Noelaerhabdaceae</taxon>
        <taxon>Emiliania</taxon>
    </lineage>
</organism>
<name>A0A0M4J466_EMIHU</name>
<evidence type="ECO:0000313" key="2">
    <source>
        <dbReference type="EMBL" id="ALD47963.1"/>
    </source>
</evidence>
<dbReference type="AlphaFoldDB" id="A0A0M4J466"/>
<dbReference type="SUPFAM" id="SSF49447">
    <property type="entry name" value="Second domain of Mu2 adaptin subunit (ap50) of ap2 adaptor"/>
    <property type="match status" value="1"/>
</dbReference>
<dbReference type="EMBL" id="KP892630">
    <property type="protein sequence ID" value="ALD47963.1"/>
    <property type="molecule type" value="Genomic_DNA"/>
</dbReference>
<dbReference type="InterPro" id="IPR036168">
    <property type="entry name" value="AP2_Mu_C_sf"/>
</dbReference>
<evidence type="ECO:0000259" key="1">
    <source>
        <dbReference type="PROSITE" id="PS51072"/>
    </source>
</evidence>
<gene>
    <name evidence="2" type="primary">TCUP</name>
</gene>
<dbReference type="PROSITE" id="PS51072">
    <property type="entry name" value="MHD"/>
    <property type="match status" value="1"/>
</dbReference>
<accession>A0A0M4J466</accession>
<proteinExistence type="predicted"/>
<sequence>MYTVSLPPTRDPKPLPLMKYVASGRWRPVPVYVDAEAAEAAGGVRVRAAVETNPQLKTPLQDVAVALRVQDEGARCCDKAVEPAGGWDEAGSSVKWRIDELAREKPASCSALVAGGGAPAREACSRGTMQVQFGCEGVTITGIELEVQVGTTGSPVSRLLRRFTSGKYEARQHNIIIII</sequence>
<dbReference type="Gene3D" id="2.60.40.1170">
    <property type="entry name" value="Mu homology domain, subdomain B"/>
    <property type="match status" value="2"/>
</dbReference>
<reference evidence="2" key="1">
    <citation type="journal article" date="2015" name="Protist">
        <title>Losses, Expansions, and Novel Subunit Discovery of Adaptor Protein Complexes in Haptophyte Algae.</title>
        <authorList>
            <person name="Lee L.J.Y."/>
            <person name="Klute M.J."/>
            <person name="Herman E.K."/>
            <person name="Read B."/>
            <person name="Dacks J.B."/>
        </authorList>
    </citation>
    <scope>NUCLEOTIDE SEQUENCE</scope>
    <source>
        <strain evidence="2">Van556</strain>
    </source>
</reference>
<dbReference type="Pfam" id="PF00928">
    <property type="entry name" value="Adap_comp_sub"/>
    <property type="match status" value="1"/>
</dbReference>
<dbReference type="InterPro" id="IPR028565">
    <property type="entry name" value="MHD"/>
</dbReference>
<feature type="domain" description="MHD" evidence="1">
    <location>
        <begin position="1"/>
        <end position="171"/>
    </location>
</feature>
<protein>
    <submittedName>
        <fullName evidence="2">TSET complex subunit TCUP</fullName>
    </submittedName>
</protein>